<accession>A0A812JVW9</accession>
<dbReference type="GO" id="GO:0006310">
    <property type="term" value="P:DNA recombination"/>
    <property type="evidence" value="ECO:0007669"/>
    <property type="project" value="UniProtKB-KW"/>
</dbReference>
<evidence type="ECO:0000256" key="1">
    <source>
        <dbReference type="ARBA" id="ARBA00023172"/>
    </source>
</evidence>
<comment type="caution">
    <text evidence="4">The sequence shown here is derived from an EMBL/GenBank/DDBJ whole genome shotgun (WGS) entry which is preliminary data.</text>
</comment>
<dbReference type="GO" id="GO:0015074">
    <property type="term" value="P:DNA integration"/>
    <property type="evidence" value="ECO:0007669"/>
    <property type="project" value="InterPro"/>
</dbReference>
<dbReference type="Gene3D" id="1.10.443.10">
    <property type="entry name" value="Intergrase catalytic core"/>
    <property type="match status" value="1"/>
</dbReference>
<dbReference type="SUPFAM" id="SSF56349">
    <property type="entry name" value="DNA breaking-rejoining enzymes"/>
    <property type="match status" value="1"/>
</dbReference>
<evidence type="ECO:0000256" key="3">
    <source>
        <dbReference type="SAM" id="MobiDB-lite"/>
    </source>
</evidence>
<protein>
    <submittedName>
        <fullName evidence="4">Uncharacterized protein</fullName>
    </submittedName>
</protein>
<evidence type="ECO:0000256" key="2">
    <source>
        <dbReference type="SAM" id="Coils"/>
    </source>
</evidence>
<evidence type="ECO:0000313" key="4">
    <source>
        <dbReference type="EMBL" id="CAE7216757.1"/>
    </source>
</evidence>
<name>A0A812JVW9_9DINO</name>
<dbReference type="EMBL" id="CAJNDS010000541">
    <property type="protein sequence ID" value="CAE7216757.1"/>
    <property type="molecule type" value="Genomic_DNA"/>
</dbReference>
<dbReference type="InterPro" id="IPR013762">
    <property type="entry name" value="Integrase-like_cat_sf"/>
</dbReference>
<gene>
    <name evidence="4" type="ORF">SNAT2548_LOCUS7667</name>
</gene>
<proteinExistence type="predicted"/>
<keyword evidence="2" id="KW-0175">Coiled coil</keyword>
<feature type="coiled-coil region" evidence="2">
    <location>
        <begin position="419"/>
        <end position="446"/>
    </location>
</feature>
<feature type="region of interest" description="Disordered" evidence="3">
    <location>
        <begin position="499"/>
        <end position="538"/>
    </location>
</feature>
<organism evidence="4 5">
    <name type="scientific">Symbiodinium natans</name>
    <dbReference type="NCBI Taxonomy" id="878477"/>
    <lineage>
        <taxon>Eukaryota</taxon>
        <taxon>Sar</taxon>
        <taxon>Alveolata</taxon>
        <taxon>Dinophyceae</taxon>
        <taxon>Suessiales</taxon>
        <taxon>Symbiodiniaceae</taxon>
        <taxon>Symbiodinium</taxon>
    </lineage>
</organism>
<keyword evidence="5" id="KW-1185">Reference proteome</keyword>
<dbReference type="AlphaFoldDB" id="A0A812JVW9"/>
<feature type="region of interest" description="Disordered" evidence="3">
    <location>
        <begin position="380"/>
        <end position="417"/>
    </location>
</feature>
<sequence length="538" mass="59153">MGQGSPTLLCDRSKTDEEYKSSLLAVLAAAGICAVAKQPSKRARKDLPFARPSQRGSLSSALNAALPENQEDALAELFEDIWARSNLASGDARWRTWTRLCRAWRVDALPLTRDVVEKVSASLKRGGYRSARQYFSQARRQHVLHTGKQVPADVELCMRDMTRSLERGLGGPALKDAFRLESLELPHPEEDVPVSARTQTTVVVLGCWFLLREIEVAALKVKYFVVDEKSQTVSLTLQSSKTDTQGDLVMRCHACYCQVMPANLCPFHVAKAFVSLLPQDPEAPAFSNSEGSVLSKEESVQMIRDVLANSDVELTRAGMAGEVQRFGGHCLRVSGAQFLSRCSIPLSTIMLLGRWGSRSVERYVQEAALESFVVTAPRGIGAGQPGSQSLSEESQLDHGMATSSEMPSTPAPSTDTRIGEDVEEQIERANKQLQELSLKVEQLQQRPELVIGKKAHARDQNELTLLPRMWKARCGWPYGGATFRRAGLDTQVQRCKKCFPSSSCQEPESMPDSNTDSDTEESSSRSSSECSSGKQPGK</sequence>
<dbReference type="InterPro" id="IPR011010">
    <property type="entry name" value="DNA_brk_join_enz"/>
</dbReference>
<reference evidence="4" key="1">
    <citation type="submission" date="2021-02" db="EMBL/GenBank/DDBJ databases">
        <authorList>
            <person name="Dougan E. K."/>
            <person name="Rhodes N."/>
            <person name="Thang M."/>
            <person name="Chan C."/>
        </authorList>
    </citation>
    <scope>NUCLEOTIDE SEQUENCE</scope>
</reference>
<feature type="compositionally biased region" description="Polar residues" evidence="3">
    <location>
        <begin position="401"/>
        <end position="416"/>
    </location>
</feature>
<keyword evidence="1" id="KW-0233">DNA recombination</keyword>
<dbReference type="GO" id="GO:0003677">
    <property type="term" value="F:DNA binding"/>
    <property type="evidence" value="ECO:0007669"/>
    <property type="project" value="InterPro"/>
</dbReference>
<evidence type="ECO:0000313" key="5">
    <source>
        <dbReference type="Proteomes" id="UP000604046"/>
    </source>
</evidence>
<dbReference type="Proteomes" id="UP000604046">
    <property type="component" value="Unassembled WGS sequence"/>
</dbReference>
<dbReference type="OrthoDB" id="446865at2759"/>